<keyword evidence="3" id="KW-1185">Reference proteome</keyword>
<dbReference type="AlphaFoldDB" id="A0A934WKB7"/>
<protein>
    <recommendedName>
        <fullName evidence="4">DUF3467 domain-containing protein</fullName>
    </recommendedName>
</protein>
<organism evidence="2 3">
    <name type="scientific">Rhodobaculum claviforme</name>
    <dbReference type="NCBI Taxonomy" id="1549854"/>
    <lineage>
        <taxon>Bacteria</taxon>
        <taxon>Pseudomonadati</taxon>
        <taxon>Pseudomonadota</taxon>
        <taxon>Alphaproteobacteria</taxon>
        <taxon>Rhodobacterales</taxon>
        <taxon>Paracoccaceae</taxon>
        <taxon>Rhodobaculum</taxon>
    </lineage>
</organism>
<proteinExistence type="predicted"/>
<comment type="caution">
    <text evidence="2">The sequence shown here is derived from an EMBL/GenBank/DDBJ whole genome shotgun (WGS) entry which is preliminary data.</text>
</comment>
<evidence type="ECO:0008006" key="4">
    <source>
        <dbReference type="Google" id="ProtNLM"/>
    </source>
</evidence>
<gene>
    <name evidence="2" type="ORF">CCR87_13805</name>
</gene>
<evidence type="ECO:0000256" key="1">
    <source>
        <dbReference type="SAM" id="MobiDB-lite"/>
    </source>
</evidence>
<evidence type="ECO:0000313" key="2">
    <source>
        <dbReference type="EMBL" id="MBK5928393.1"/>
    </source>
</evidence>
<dbReference type="InterPro" id="IPR021857">
    <property type="entry name" value="DUF3467"/>
</dbReference>
<evidence type="ECO:0000313" key="3">
    <source>
        <dbReference type="Proteomes" id="UP000706333"/>
    </source>
</evidence>
<accession>A0A934WKB7</accession>
<feature type="region of interest" description="Disordered" evidence="1">
    <location>
        <begin position="1"/>
        <end position="31"/>
    </location>
</feature>
<name>A0A934WKB7_9RHOB</name>
<dbReference type="RefSeq" id="WP_201158157.1">
    <property type="nucleotide sequence ID" value="NZ_NHSD01000302.1"/>
</dbReference>
<reference evidence="2" key="2">
    <citation type="journal article" date="2020" name="Microorganisms">
        <title>Osmotic Adaptation and Compatible Solute Biosynthesis of Phototrophic Bacteria as Revealed from Genome Analyses.</title>
        <authorList>
            <person name="Imhoff J.F."/>
            <person name="Rahn T."/>
            <person name="Kunzel S."/>
            <person name="Keller A."/>
            <person name="Neulinger S.C."/>
        </authorList>
    </citation>
    <scope>NUCLEOTIDE SEQUENCE</scope>
    <source>
        <strain evidence="2">LMG 28126</strain>
    </source>
</reference>
<sequence>MARTPEATAAPGAAGASGDARSAQPGGAAATARANQVKFDTTDLKSSYCNVCNGSSTREEVVLNFGVNSTWDLGRDRLEVQLQHRIVMSPHAAKRVRDMMVRLIEEHESRYGKLDG</sequence>
<reference evidence="2" key="1">
    <citation type="submission" date="2017-05" db="EMBL/GenBank/DDBJ databases">
        <authorList>
            <person name="Imhoff J.F."/>
            <person name="Rahn T."/>
            <person name="Kuenzel S."/>
            <person name="Neulinger S.C."/>
        </authorList>
    </citation>
    <scope>NUCLEOTIDE SEQUENCE</scope>
    <source>
        <strain evidence="2">LMG 28126</strain>
    </source>
</reference>
<dbReference type="Proteomes" id="UP000706333">
    <property type="component" value="Unassembled WGS sequence"/>
</dbReference>
<dbReference type="Pfam" id="PF11950">
    <property type="entry name" value="DUF3467"/>
    <property type="match status" value="1"/>
</dbReference>
<dbReference type="EMBL" id="NHSD01000302">
    <property type="protein sequence ID" value="MBK5928393.1"/>
    <property type="molecule type" value="Genomic_DNA"/>
</dbReference>